<dbReference type="GO" id="GO:0045892">
    <property type="term" value="P:negative regulation of DNA-templated transcription"/>
    <property type="evidence" value="ECO:0007669"/>
    <property type="project" value="UniProtKB-ARBA"/>
</dbReference>
<keyword evidence="3" id="KW-0238">DNA-binding</keyword>
<dbReference type="Gene3D" id="1.10.10.10">
    <property type="entry name" value="Winged helix-like DNA-binding domain superfamily/Winged helix DNA-binding domain"/>
    <property type="match status" value="1"/>
</dbReference>
<dbReference type="PROSITE" id="PS51000">
    <property type="entry name" value="HTH_DEOR_2"/>
    <property type="match status" value="1"/>
</dbReference>
<dbReference type="InterPro" id="IPR014036">
    <property type="entry name" value="DeoR-like_C"/>
</dbReference>
<evidence type="ECO:0000256" key="4">
    <source>
        <dbReference type="ARBA" id="ARBA00023163"/>
    </source>
</evidence>
<dbReference type="InterPro" id="IPR037171">
    <property type="entry name" value="NagB/RpiA_transferase-like"/>
</dbReference>
<dbReference type="CDD" id="cd00090">
    <property type="entry name" value="HTH_ARSR"/>
    <property type="match status" value="1"/>
</dbReference>
<dbReference type="InterPro" id="IPR011991">
    <property type="entry name" value="ArsR-like_HTH"/>
</dbReference>
<dbReference type="SMART" id="SM00420">
    <property type="entry name" value="HTH_DEOR"/>
    <property type="match status" value="1"/>
</dbReference>
<dbReference type="SUPFAM" id="SSF46785">
    <property type="entry name" value="Winged helix' DNA-binding domain"/>
    <property type="match status" value="1"/>
</dbReference>
<dbReference type="InterPro" id="IPR036388">
    <property type="entry name" value="WH-like_DNA-bd_sf"/>
</dbReference>
<dbReference type="PROSITE" id="PS00894">
    <property type="entry name" value="HTH_DEOR_1"/>
    <property type="match status" value="1"/>
</dbReference>
<dbReference type="GO" id="GO:0003700">
    <property type="term" value="F:DNA-binding transcription factor activity"/>
    <property type="evidence" value="ECO:0007669"/>
    <property type="project" value="InterPro"/>
</dbReference>
<name>A0A2K1Q6R4_9GAMM</name>
<organism evidence="6 7">
    <name type="scientific">Mixta theicola</name>
    <dbReference type="NCBI Taxonomy" id="1458355"/>
    <lineage>
        <taxon>Bacteria</taxon>
        <taxon>Pseudomonadati</taxon>
        <taxon>Pseudomonadota</taxon>
        <taxon>Gammaproteobacteria</taxon>
        <taxon>Enterobacterales</taxon>
        <taxon>Erwiniaceae</taxon>
        <taxon>Mixta</taxon>
    </lineage>
</organism>
<evidence type="ECO:0000256" key="1">
    <source>
        <dbReference type="ARBA" id="ARBA00022491"/>
    </source>
</evidence>
<evidence type="ECO:0000313" key="7">
    <source>
        <dbReference type="Proteomes" id="UP000236345"/>
    </source>
</evidence>
<dbReference type="PANTHER" id="PTHR30363:SF19">
    <property type="entry name" value="HTH-TYPE TRANSCRIPTIONAL REPRESSOR CSQR"/>
    <property type="match status" value="1"/>
</dbReference>
<feature type="domain" description="HTH deoR-type" evidence="5">
    <location>
        <begin position="8"/>
        <end position="63"/>
    </location>
</feature>
<evidence type="ECO:0000256" key="3">
    <source>
        <dbReference type="ARBA" id="ARBA00023125"/>
    </source>
</evidence>
<evidence type="ECO:0000259" key="5">
    <source>
        <dbReference type="PROSITE" id="PS51000"/>
    </source>
</evidence>
<dbReference type="FunFam" id="3.30.750.70:FF:000001">
    <property type="entry name" value="DeoR/GlpR family transcriptional regulator"/>
    <property type="match status" value="1"/>
</dbReference>
<dbReference type="Pfam" id="PF00455">
    <property type="entry name" value="DeoRC"/>
    <property type="match status" value="1"/>
</dbReference>
<evidence type="ECO:0000256" key="2">
    <source>
        <dbReference type="ARBA" id="ARBA00023015"/>
    </source>
</evidence>
<dbReference type="RefSeq" id="WP_103060650.1">
    <property type="nucleotide sequence ID" value="NZ_BSOF01000011.1"/>
</dbReference>
<dbReference type="Gene3D" id="3.30.750.70">
    <property type="entry name" value="4-hydroxybutyrate coenzyme like domains"/>
    <property type="match status" value="1"/>
</dbReference>
<dbReference type="EMBL" id="NWUO01000012">
    <property type="protein sequence ID" value="PNS10729.1"/>
    <property type="molecule type" value="Genomic_DNA"/>
</dbReference>
<protein>
    <submittedName>
        <fullName evidence="6">DeoR family transcriptional regulator</fullName>
    </submittedName>
</protein>
<dbReference type="InterPro" id="IPR036390">
    <property type="entry name" value="WH_DNA-bd_sf"/>
</dbReference>
<comment type="caution">
    <text evidence="6">The sequence shown here is derived from an EMBL/GenBank/DDBJ whole genome shotgun (WGS) entry which is preliminary data.</text>
</comment>
<keyword evidence="1" id="KW-0678">Repressor</keyword>
<dbReference type="PRINTS" id="PR00037">
    <property type="entry name" value="HTHLACR"/>
</dbReference>
<evidence type="ECO:0000313" key="6">
    <source>
        <dbReference type="EMBL" id="PNS10729.1"/>
    </source>
</evidence>
<accession>A0A2K1Q6R4</accession>
<dbReference type="InterPro" id="IPR001034">
    <property type="entry name" value="DeoR_HTH"/>
</dbReference>
<keyword evidence="2" id="KW-0805">Transcription regulation</keyword>
<gene>
    <name evidence="6" type="ORF">COO59_15360</name>
</gene>
<proteinExistence type="predicted"/>
<dbReference type="Pfam" id="PF08220">
    <property type="entry name" value="HTH_DeoR"/>
    <property type="match status" value="1"/>
</dbReference>
<keyword evidence="4" id="KW-0804">Transcription</keyword>
<reference evidence="7" key="1">
    <citation type="submission" date="2017-09" db="EMBL/GenBank/DDBJ databases">
        <authorList>
            <person name="Palmer M."/>
            <person name="Steenkamp E.T."/>
            <person name="Coetzee M.P."/>
            <person name="Avontuur J.R."/>
            <person name="Van Zyl E."/>
            <person name="Chan W.-Y."/>
            <person name="Blom J."/>
            <person name="Venter S.N."/>
        </authorList>
    </citation>
    <scope>NUCLEOTIDE SEQUENCE [LARGE SCALE GENOMIC DNA]</scope>
    <source>
        <strain evidence="7">QC88-366</strain>
    </source>
</reference>
<sequence>MSVTELTGNPRHDRLLTLIAERGYMNIDELAQLLDVSTQTVRRDIRKLSDQGLITRHHGGAGRASSVVNTAFEQREVSLTQEKRAIAEAIADYIPDGCTIFITIGTTVEHVARALLNHNHLRIITNSLRVAHILYKNPRFEVMVPGGTLRAHNGGIIGPAATAFVSGFRADYLVTSMGAIEGDGTLLEFDVNEASVVKTMMAYSRHILLAADHTKYHASAAVEIGNVSQTTALFTDALPGPALQHLLKSSQVEIVPVTTSASEELTET</sequence>
<dbReference type="InterPro" id="IPR018356">
    <property type="entry name" value="Tscrpt_reg_HTH_DeoR_CS"/>
</dbReference>
<dbReference type="GO" id="GO:0003677">
    <property type="term" value="F:DNA binding"/>
    <property type="evidence" value="ECO:0007669"/>
    <property type="project" value="UniProtKB-KW"/>
</dbReference>
<keyword evidence="7" id="KW-1185">Reference proteome</keyword>
<dbReference type="FunFam" id="1.10.10.10:FF:000081">
    <property type="entry name" value="DeoR/GlpR family transcriptional regulator"/>
    <property type="match status" value="1"/>
</dbReference>
<dbReference type="InterPro" id="IPR050313">
    <property type="entry name" value="Carb_Metab_HTH_regulators"/>
</dbReference>
<dbReference type="OrthoDB" id="9814815at2"/>
<dbReference type="AlphaFoldDB" id="A0A2K1Q6R4"/>
<dbReference type="SUPFAM" id="SSF100950">
    <property type="entry name" value="NagB/RpiA/CoA transferase-like"/>
    <property type="match status" value="1"/>
</dbReference>
<dbReference type="Proteomes" id="UP000236345">
    <property type="component" value="Unassembled WGS sequence"/>
</dbReference>
<dbReference type="PANTHER" id="PTHR30363">
    <property type="entry name" value="HTH-TYPE TRANSCRIPTIONAL REGULATOR SRLR-RELATED"/>
    <property type="match status" value="1"/>
</dbReference>
<dbReference type="SMART" id="SM01134">
    <property type="entry name" value="DeoRC"/>
    <property type="match status" value="1"/>
</dbReference>